<feature type="signal peptide" evidence="2">
    <location>
        <begin position="1"/>
        <end position="19"/>
    </location>
</feature>
<reference evidence="4 5" key="1">
    <citation type="submission" date="2023-08" db="EMBL/GenBank/DDBJ databases">
        <title>Whole-genome sequencing of halo(alkali)philic microorganisms from hypersaline lakes.</title>
        <authorList>
            <person name="Sorokin D.Y."/>
            <person name="Abbas B."/>
            <person name="Merkel A.Y."/>
        </authorList>
    </citation>
    <scope>NUCLEOTIDE SEQUENCE [LARGE SCALE GENOMIC DNA]</scope>
    <source>
        <strain evidence="4 5">AB-CW4</strain>
    </source>
</reference>
<feature type="domain" description="Peptidase S9 prolyl oligopeptidase catalytic" evidence="3">
    <location>
        <begin position="438"/>
        <end position="648"/>
    </location>
</feature>
<gene>
    <name evidence="4" type="ORF">RBH19_06300</name>
</gene>
<evidence type="ECO:0000256" key="2">
    <source>
        <dbReference type="SAM" id="SignalP"/>
    </source>
</evidence>
<name>A0ABU0W622_9GAMM</name>
<dbReference type="PANTHER" id="PTHR42776:SF27">
    <property type="entry name" value="DIPEPTIDYL PEPTIDASE FAMILY MEMBER 6"/>
    <property type="match status" value="1"/>
</dbReference>
<keyword evidence="5" id="KW-1185">Reference proteome</keyword>
<organism evidence="4 5">
    <name type="scientific">Natronospira bacteriovora</name>
    <dbReference type="NCBI Taxonomy" id="3069753"/>
    <lineage>
        <taxon>Bacteria</taxon>
        <taxon>Pseudomonadati</taxon>
        <taxon>Pseudomonadota</taxon>
        <taxon>Gammaproteobacteria</taxon>
        <taxon>Natronospirales</taxon>
        <taxon>Natronospiraceae</taxon>
        <taxon>Natronospira</taxon>
    </lineage>
</organism>
<evidence type="ECO:0000259" key="3">
    <source>
        <dbReference type="Pfam" id="PF00326"/>
    </source>
</evidence>
<dbReference type="RefSeq" id="WP_306727977.1">
    <property type="nucleotide sequence ID" value="NZ_JAVDDT010000003.1"/>
</dbReference>
<sequence length="649" mass="72581">MRFFHCLALVLGLSLSVHADTIPLEDFVKHNEFRSVALSPDGRHLAVAAPAGDQTGLAILDISDPERMQATASMRMRRNEHVAQVFWVNNERVLFTTNREAGTLYQPMPTGRIFGIDVDGGNQRLLFGNYDGDYVMRRANVVSLLPDEPRHILLQSQAFGASGAELKPRVMKLDVLRGRTTVQDESPLDNGGVIADQEGVVRFAHGSDEEGNAQYAYRESKDSLWREFESDFEANSLSVFGFGPEGRGIYLSTREADRMGLYRLDTKSGEAELLIAHDNVEIGGFASLIGSDVLWDRSGQAVIGAVIEDGRPQMHFVDPEEETSRIQRAIARAFPGQFARVVSFAREADRAIVQVDADILPAGWYLFDLESMAARFLLDARPWVNPELMQPMEPIRLEARDGLELHGYLTRPRGAEEDEAQPMVVVVHGGPHGPRDFWRYDPEVQLLAHHGYAVLQVNFRGSGGYGKAFEEAGYREWGAAMQDDVTDATLWAIEQGIADPERICIYGGSYGGYATAMGLVREPDLYACGAANVGVYDLPLMFEEGDIPQRPQGVAYLRRVLGTDEAELQERSPARRADEITAPLYLAHGEEDIRAHIAHFHFFMEQLDEAGVDYESRLFENEGHGYYKVENRKTYYQDLLDFFARHIGD</sequence>
<evidence type="ECO:0000313" key="4">
    <source>
        <dbReference type="EMBL" id="MDQ2069476.1"/>
    </source>
</evidence>
<evidence type="ECO:0000313" key="5">
    <source>
        <dbReference type="Proteomes" id="UP001239019"/>
    </source>
</evidence>
<dbReference type="PANTHER" id="PTHR42776">
    <property type="entry name" value="SERINE PEPTIDASE S9 FAMILY MEMBER"/>
    <property type="match status" value="1"/>
</dbReference>
<keyword evidence="1 4" id="KW-0378">Hydrolase</keyword>
<feature type="chain" id="PRO_5045528018" evidence="2">
    <location>
        <begin position="20"/>
        <end position="649"/>
    </location>
</feature>
<dbReference type="InterPro" id="IPR029058">
    <property type="entry name" value="AB_hydrolase_fold"/>
</dbReference>
<comment type="caution">
    <text evidence="4">The sequence shown here is derived from an EMBL/GenBank/DDBJ whole genome shotgun (WGS) entry which is preliminary data.</text>
</comment>
<dbReference type="InterPro" id="IPR011042">
    <property type="entry name" value="6-blade_b-propeller_TolB-like"/>
</dbReference>
<dbReference type="InterPro" id="IPR001375">
    <property type="entry name" value="Peptidase_S9_cat"/>
</dbReference>
<evidence type="ECO:0000256" key="1">
    <source>
        <dbReference type="ARBA" id="ARBA00022801"/>
    </source>
</evidence>
<dbReference type="GO" id="GO:0016787">
    <property type="term" value="F:hydrolase activity"/>
    <property type="evidence" value="ECO:0007669"/>
    <property type="project" value="UniProtKB-KW"/>
</dbReference>
<accession>A0ABU0W622</accession>
<dbReference type="EC" id="3.4.-.-" evidence="4"/>
<dbReference type="Pfam" id="PF00326">
    <property type="entry name" value="Peptidase_S9"/>
    <property type="match status" value="1"/>
</dbReference>
<dbReference type="EMBL" id="JAVDDT010000003">
    <property type="protein sequence ID" value="MDQ2069476.1"/>
    <property type="molecule type" value="Genomic_DNA"/>
</dbReference>
<keyword evidence="2" id="KW-0732">Signal</keyword>
<dbReference type="SUPFAM" id="SSF82171">
    <property type="entry name" value="DPP6 N-terminal domain-like"/>
    <property type="match status" value="1"/>
</dbReference>
<dbReference type="SUPFAM" id="SSF53474">
    <property type="entry name" value="alpha/beta-Hydrolases"/>
    <property type="match status" value="1"/>
</dbReference>
<dbReference type="Gene3D" id="2.120.10.30">
    <property type="entry name" value="TolB, C-terminal domain"/>
    <property type="match status" value="1"/>
</dbReference>
<dbReference type="Gene3D" id="3.40.50.1820">
    <property type="entry name" value="alpha/beta hydrolase"/>
    <property type="match status" value="1"/>
</dbReference>
<dbReference type="Proteomes" id="UP001239019">
    <property type="component" value="Unassembled WGS sequence"/>
</dbReference>
<proteinExistence type="predicted"/>
<protein>
    <submittedName>
        <fullName evidence="4">S9 family peptidase</fullName>
        <ecNumber evidence="4">3.4.-.-</ecNumber>
    </submittedName>
</protein>